<dbReference type="InterPro" id="IPR029045">
    <property type="entry name" value="ClpP/crotonase-like_dom_sf"/>
</dbReference>
<evidence type="ECO:0008006" key="4">
    <source>
        <dbReference type="Google" id="ProtNLM"/>
    </source>
</evidence>
<keyword evidence="3" id="KW-1185">Reference proteome</keyword>
<dbReference type="PANTHER" id="PTHR11941">
    <property type="entry name" value="ENOYL-COA HYDRATASE-RELATED"/>
    <property type="match status" value="1"/>
</dbReference>
<dbReference type="AlphaFoldDB" id="A0A511D8W1"/>
<feature type="region of interest" description="Disordered" evidence="1">
    <location>
        <begin position="138"/>
        <end position="166"/>
    </location>
</feature>
<dbReference type="Proteomes" id="UP000321685">
    <property type="component" value="Unassembled WGS sequence"/>
</dbReference>
<comment type="caution">
    <text evidence="2">The sequence shown here is derived from an EMBL/GenBank/DDBJ whole genome shotgun (WGS) entry which is preliminary data.</text>
</comment>
<sequence length="166" mass="17580">MARIHGHAIGGGLLLAVANDIRVAERDTRFRVPEVASGIPLTWGSTPLLVEEVGASAAREMILFGTELRGDTAASVGLVHAVTDGLDALDAEVAHRVAHVAALRPEVVAVTKRQFRLSGAAYSEEHLVADAADYASLISPDRDPRTSARRARERHAPVQESPPALG</sequence>
<dbReference type="CDD" id="cd06558">
    <property type="entry name" value="crotonase-like"/>
    <property type="match status" value="1"/>
</dbReference>
<evidence type="ECO:0000313" key="3">
    <source>
        <dbReference type="Proteomes" id="UP000321685"/>
    </source>
</evidence>
<dbReference type="EMBL" id="BJVJ01000001">
    <property type="protein sequence ID" value="GEL21239.1"/>
    <property type="molecule type" value="Genomic_DNA"/>
</dbReference>
<dbReference type="Gene3D" id="3.90.226.10">
    <property type="entry name" value="2-enoyl-CoA Hydratase, Chain A, domain 1"/>
    <property type="match status" value="1"/>
</dbReference>
<proteinExistence type="predicted"/>
<dbReference type="GO" id="GO:0006635">
    <property type="term" value="P:fatty acid beta-oxidation"/>
    <property type="evidence" value="ECO:0007669"/>
    <property type="project" value="TreeGrafter"/>
</dbReference>
<organism evidence="2 3">
    <name type="scientific">Pseudonocardia sulfidoxydans NBRC 16205</name>
    <dbReference type="NCBI Taxonomy" id="1223511"/>
    <lineage>
        <taxon>Bacteria</taxon>
        <taxon>Bacillati</taxon>
        <taxon>Actinomycetota</taxon>
        <taxon>Actinomycetes</taxon>
        <taxon>Pseudonocardiales</taxon>
        <taxon>Pseudonocardiaceae</taxon>
        <taxon>Pseudonocardia</taxon>
    </lineage>
</organism>
<evidence type="ECO:0000313" key="2">
    <source>
        <dbReference type="EMBL" id="GEL21239.1"/>
    </source>
</evidence>
<dbReference type="PANTHER" id="PTHR11941:SF54">
    <property type="entry name" value="ENOYL-COA HYDRATASE, MITOCHONDRIAL"/>
    <property type="match status" value="1"/>
</dbReference>
<protein>
    <recommendedName>
        <fullName evidence="4">Enoyl-CoA hydratase</fullName>
    </recommendedName>
</protein>
<dbReference type="Pfam" id="PF00378">
    <property type="entry name" value="ECH_1"/>
    <property type="match status" value="1"/>
</dbReference>
<gene>
    <name evidence="2" type="ORF">PSU4_01930</name>
</gene>
<dbReference type="GO" id="GO:0003824">
    <property type="term" value="F:catalytic activity"/>
    <property type="evidence" value="ECO:0007669"/>
    <property type="project" value="UniProtKB-ARBA"/>
</dbReference>
<dbReference type="RefSeq" id="WP_147101706.1">
    <property type="nucleotide sequence ID" value="NZ_BJVJ01000001.1"/>
</dbReference>
<reference evidence="2 3" key="1">
    <citation type="submission" date="2019-07" db="EMBL/GenBank/DDBJ databases">
        <title>Whole genome shotgun sequence of Pseudonocardia sulfidoxydans NBRC 16205.</title>
        <authorList>
            <person name="Hosoyama A."/>
            <person name="Uohara A."/>
            <person name="Ohji S."/>
            <person name="Ichikawa N."/>
        </authorList>
    </citation>
    <scope>NUCLEOTIDE SEQUENCE [LARGE SCALE GENOMIC DNA]</scope>
    <source>
        <strain evidence="2 3">NBRC 16205</strain>
    </source>
</reference>
<name>A0A511D8W1_9PSEU</name>
<accession>A0A511D8W1</accession>
<dbReference type="OrthoDB" id="5183239at2"/>
<dbReference type="SUPFAM" id="SSF52096">
    <property type="entry name" value="ClpP/crotonase"/>
    <property type="match status" value="1"/>
</dbReference>
<dbReference type="InterPro" id="IPR001753">
    <property type="entry name" value="Enoyl-CoA_hydra/iso"/>
</dbReference>
<evidence type="ECO:0000256" key="1">
    <source>
        <dbReference type="SAM" id="MobiDB-lite"/>
    </source>
</evidence>